<reference evidence="1 2" key="1">
    <citation type="journal article" date="2012" name="PLoS Pathog.">
        <title>Diverse lifestyles and strategies of plant pathogenesis encoded in the genomes of eighteen Dothideomycetes fungi.</title>
        <authorList>
            <person name="Ohm R.A."/>
            <person name="Feau N."/>
            <person name="Henrissat B."/>
            <person name="Schoch C.L."/>
            <person name="Horwitz B.A."/>
            <person name="Barry K.W."/>
            <person name="Condon B.J."/>
            <person name="Copeland A.C."/>
            <person name="Dhillon B."/>
            <person name="Glaser F."/>
            <person name="Hesse C.N."/>
            <person name="Kosti I."/>
            <person name="LaButti K."/>
            <person name="Lindquist E.A."/>
            <person name="Lucas S."/>
            <person name="Salamov A.A."/>
            <person name="Bradshaw R.E."/>
            <person name="Ciuffetti L."/>
            <person name="Hamelin R.C."/>
            <person name="Kema G.H.J."/>
            <person name="Lawrence C."/>
            <person name="Scott J.A."/>
            <person name="Spatafora J.W."/>
            <person name="Turgeon B.G."/>
            <person name="de Wit P.J.G.M."/>
            <person name="Zhong S."/>
            <person name="Goodwin S.B."/>
            <person name="Grigoriev I.V."/>
        </authorList>
    </citation>
    <scope>NUCLEOTIDE SEQUENCE [LARGE SCALE GENOMIC DNA]</scope>
    <source>
        <strain evidence="2">C4 / ATCC 48331 / race T</strain>
    </source>
</reference>
<evidence type="ECO:0000313" key="1">
    <source>
        <dbReference type="EMBL" id="ENI10111.1"/>
    </source>
</evidence>
<dbReference type="EMBL" id="KB733445">
    <property type="protein sequence ID" value="ENI10111.1"/>
    <property type="molecule type" value="Genomic_DNA"/>
</dbReference>
<dbReference type="Proteomes" id="UP000012338">
    <property type="component" value="Unassembled WGS sequence"/>
</dbReference>
<reference evidence="2" key="2">
    <citation type="journal article" date="2013" name="PLoS Genet.">
        <title>Comparative genome structure, secondary metabolite, and effector coding capacity across Cochliobolus pathogens.</title>
        <authorList>
            <person name="Condon B.J."/>
            <person name="Leng Y."/>
            <person name="Wu D."/>
            <person name="Bushley K.E."/>
            <person name="Ohm R.A."/>
            <person name="Otillar R."/>
            <person name="Martin J."/>
            <person name="Schackwitz W."/>
            <person name="Grimwood J."/>
            <person name="MohdZainudin N."/>
            <person name="Xue C."/>
            <person name="Wang R."/>
            <person name="Manning V.A."/>
            <person name="Dhillon B."/>
            <person name="Tu Z.J."/>
            <person name="Steffenson B.J."/>
            <person name="Salamov A."/>
            <person name="Sun H."/>
            <person name="Lowry S."/>
            <person name="LaButti K."/>
            <person name="Han J."/>
            <person name="Copeland A."/>
            <person name="Lindquist E."/>
            <person name="Barry K."/>
            <person name="Schmutz J."/>
            <person name="Baker S.E."/>
            <person name="Ciuffetti L.M."/>
            <person name="Grigoriev I.V."/>
            <person name="Zhong S."/>
            <person name="Turgeon B.G."/>
        </authorList>
    </citation>
    <scope>NUCLEOTIDE SEQUENCE [LARGE SCALE GENOMIC DNA]</scope>
    <source>
        <strain evidence="2">C4 / ATCC 48331 / race T</strain>
    </source>
</reference>
<name>N4XUV0_COCH4</name>
<evidence type="ECO:0000313" key="2">
    <source>
        <dbReference type="Proteomes" id="UP000012338"/>
    </source>
</evidence>
<gene>
    <name evidence="1" type="ORF">COCC4DRAFT_29888</name>
</gene>
<proteinExistence type="predicted"/>
<dbReference type="HOGENOM" id="CLU_2812151_0_0_1"/>
<sequence length="67" mass="7368">MHAKIKSLSITTIVVRVPNKSSSDDETGVYREDSFPSTRASGVCWMQERKQVEARGAKTSVDVAIRG</sequence>
<protein>
    <submittedName>
        <fullName evidence="1">Uncharacterized protein</fullName>
    </submittedName>
</protein>
<organism evidence="1 2">
    <name type="scientific">Cochliobolus heterostrophus (strain C4 / ATCC 48331 / race T)</name>
    <name type="common">Southern corn leaf blight fungus</name>
    <name type="synonym">Bipolaris maydis</name>
    <dbReference type="NCBI Taxonomy" id="665024"/>
    <lineage>
        <taxon>Eukaryota</taxon>
        <taxon>Fungi</taxon>
        <taxon>Dikarya</taxon>
        <taxon>Ascomycota</taxon>
        <taxon>Pezizomycotina</taxon>
        <taxon>Dothideomycetes</taxon>
        <taxon>Pleosporomycetidae</taxon>
        <taxon>Pleosporales</taxon>
        <taxon>Pleosporineae</taxon>
        <taxon>Pleosporaceae</taxon>
        <taxon>Bipolaris</taxon>
    </lineage>
</organism>
<keyword evidence="2" id="KW-1185">Reference proteome</keyword>
<dbReference type="AlphaFoldDB" id="N4XUV0"/>
<accession>N4XUV0</accession>